<dbReference type="RefSeq" id="WP_348861985.1">
    <property type="nucleotide sequence ID" value="NZ_JBEAAL010000001.1"/>
</dbReference>
<dbReference type="Pfam" id="PF00440">
    <property type="entry name" value="TetR_N"/>
    <property type="match status" value="1"/>
</dbReference>
<dbReference type="EMBL" id="JBEAAL010000001">
    <property type="protein sequence ID" value="MEQ1403547.1"/>
    <property type="molecule type" value="Genomic_DNA"/>
</dbReference>
<evidence type="ECO:0000259" key="5">
    <source>
        <dbReference type="PROSITE" id="PS50977"/>
    </source>
</evidence>
<comment type="caution">
    <text evidence="6">The sequence shown here is derived from an EMBL/GenBank/DDBJ whole genome shotgun (WGS) entry which is preliminary data.</text>
</comment>
<accession>A0ABV0LVB9</accession>
<dbReference type="Proteomes" id="UP001496627">
    <property type="component" value="Unassembled WGS sequence"/>
</dbReference>
<evidence type="ECO:0000313" key="6">
    <source>
        <dbReference type="EMBL" id="MEQ1403547.1"/>
    </source>
</evidence>
<evidence type="ECO:0000256" key="4">
    <source>
        <dbReference type="PROSITE-ProRule" id="PRU00335"/>
    </source>
</evidence>
<keyword evidence="1" id="KW-0805">Transcription regulation</keyword>
<keyword evidence="2 4" id="KW-0238">DNA-binding</keyword>
<keyword evidence="3" id="KW-0804">Transcription</keyword>
<organism evidence="6 7">
    <name type="scientific">Neorhizobium phenanthreniclasticum</name>
    <dbReference type="NCBI Taxonomy" id="3157917"/>
    <lineage>
        <taxon>Bacteria</taxon>
        <taxon>Pseudomonadati</taxon>
        <taxon>Pseudomonadota</taxon>
        <taxon>Alphaproteobacteria</taxon>
        <taxon>Hyphomicrobiales</taxon>
        <taxon>Rhizobiaceae</taxon>
        <taxon>Rhizobium/Agrobacterium group</taxon>
        <taxon>Neorhizobium</taxon>
    </lineage>
</organism>
<evidence type="ECO:0000256" key="2">
    <source>
        <dbReference type="ARBA" id="ARBA00023125"/>
    </source>
</evidence>
<dbReference type="InterPro" id="IPR001647">
    <property type="entry name" value="HTH_TetR"/>
</dbReference>
<gene>
    <name evidence="6" type="ORF">ABK249_01255</name>
</gene>
<dbReference type="InterPro" id="IPR050109">
    <property type="entry name" value="HTH-type_TetR-like_transc_reg"/>
</dbReference>
<dbReference type="PANTHER" id="PTHR30055">
    <property type="entry name" value="HTH-TYPE TRANSCRIPTIONAL REGULATOR RUTR"/>
    <property type="match status" value="1"/>
</dbReference>
<dbReference type="InterPro" id="IPR009057">
    <property type="entry name" value="Homeodomain-like_sf"/>
</dbReference>
<dbReference type="PANTHER" id="PTHR30055:SF234">
    <property type="entry name" value="HTH-TYPE TRANSCRIPTIONAL REGULATOR BETI"/>
    <property type="match status" value="1"/>
</dbReference>
<evidence type="ECO:0000256" key="1">
    <source>
        <dbReference type="ARBA" id="ARBA00023015"/>
    </source>
</evidence>
<feature type="DNA-binding region" description="H-T-H motif" evidence="4">
    <location>
        <begin position="48"/>
        <end position="67"/>
    </location>
</feature>
<keyword evidence="7" id="KW-1185">Reference proteome</keyword>
<evidence type="ECO:0000313" key="7">
    <source>
        <dbReference type="Proteomes" id="UP001496627"/>
    </source>
</evidence>
<evidence type="ECO:0000256" key="3">
    <source>
        <dbReference type="ARBA" id="ARBA00023163"/>
    </source>
</evidence>
<dbReference type="PROSITE" id="PS50977">
    <property type="entry name" value="HTH_TETR_2"/>
    <property type="match status" value="1"/>
</dbReference>
<sequence>MRTTANWHDDLARVGVLPAQQLRSRELRDRLIDEGLRIARKISFDEVGVADICNAAECSTGAFYARFPDKLTLFKAVMVAAAAESGPMLEAVVRETTFNRILAELTQAQVARYIEQKTFFRSAFKVSLESGEAWEPFRRNVHALTDAFLDRVAREPSIDHARVDEARIRFAFQVMYGVLNNTIINQPGPFFLETPEFPDMLEQTMLATMDLPRKPTVS</sequence>
<reference evidence="6 7" key="1">
    <citation type="submission" date="2024-05" db="EMBL/GenBank/DDBJ databases">
        <title>Neorhizobium sp. Rsf11, a plant growth promoting and heavy metal resistant PAH-degrader.</title>
        <authorList>
            <person name="Golubev S.N."/>
            <person name="Muratova A.Y."/>
            <person name="Markelova M.I."/>
        </authorList>
    </citation>
    <scope>NUCLEOTIDE SEQUENCE [LARGE SCALE GENOMIC DNA]</scope>
    <source>
        <strain evidence="6 7">Rsf11</strain>
    </source>
</reference>
<proteinExistence type="predicted"/>
<dbReference type="SUPFAM" id="SSF46689">
    <property type="entry name" value="Homeodomain-like"/>
    <property type="match status" value="1"/>
</dbReference>
<feature type="domain" description="HTH tetR-type" evidence="5">
    <location>
        <begin position="25"/>
        <end position="85"/>
    </location>
</feature>
<dbReference type="Gene3D" id="1.10.357.10">
    <property type="entry name" value="Tetracycline Repressor, domain 2"/>
    <property type="match status" value="1"/>
</dbReference>
<name>A0ABV0LVB9_9HYPH</name>
<protein>
    <submittedName>
        <fullName evidence="6">TetR/AcrR family transcriptional regulator</fullName>
    </submittedName>
</protein>